<dbReference type="RefSeq" id="WP_054731631.1">
    <property type="nucleotide sequence ID" value="NZ_CP009429.1"/>
</dbReference>
<dbReference type="KEGG" id="smaz:LH19_21035"/>
<gene>
    <name evidence="2" type="ORF">ATM17_21615</name>
</gene>
<organism evidence="2 3">
    <name type="scientific">Sphingopyxis macrogoltabida</name>
    <name type="common">Sphingomonas macrogoltabidus</name>
    <dbReference type="NCBI Taxonomy" id="33050"/>
    <lineage>
        <taxon>Bacteria</taxon>
        <taxon>Pseudomonadati</taxon>
        <taxon>Pseudomonadota</taxon>
        <taxon>Alphaproteobacteria</taxon>
        <taxon>Sphingomonadales</taxon>
        <taxon>Sphingomonadaceae</taxon>
        <taxon>Sphingopyxis</taxon>
    </lineage>
</organism>
<evidence type="ECO:0000313" key="3">
    <source>
        <dbReference type="Proteomes" id="UP000076088"/>
    </source>
</evidence>
<feature type="transmembrane region" description="Helical" evidence="1">
    <location>
        <begin position="12"/>
        <end position="34"/>
    </location>
</feature>
<name>A0AAC9AX83_SPHMC</name>
<evidence type="ECO:0000313" key="2">
    <source>
        <dbReference type="EMBL" id="AMU91617.1"/>
    </source>
</evidence>
<reference evidence="3" key="1">
    <citation type="submission" date="2015-11" db="EMBL/GenBank/DDBJ databases">
        <title>Complete genome sequence of a polyethylene-glycol degrader Sphingopyxis macrogoltabida 203N (NBRC 111659).</title>
        <authorList>
            <person name="Yoshiyuki O."/>
            <person name="Shouta N."/>
            <person name="Nagata Y."/>
            <person name="Numata M."/>
            <person name="Tsuchikane K."/>
            <person name="Hosoyama A."/>
            <person name="Yamazoe A."/>
            <person name="Tsuda M."/>
            <person name="Fujita N."/>
            <person name="Kawai F."/>
        </authorList>
    </citation>
    <scope>NUCLEOTIDE SEQUENCE [LARGE SCALE GENOMIC DNA]</scope>
    <source>
        <strain evidence="3">203N</strain>
    </source>
</reference>
<reference evidence="2 3" key="2">
    <citation type="journal article" date="2016" name="Genome Announc.">
        <title>Complete Genome Sequence of Sphingopyxis macrogoltabida Strain 203N (NBRC 111659), a Polyethylene Glycol Degrader.</title>
        <authorList>
            <person name="Ohtsubo Y."/>
            <person name="Nonoyama S."/>
            <person name="Nagata Y."/>
            <person name="Numata M."/>
            <person name="Tsuchikane K."/>
            <person name="Hosoyama A."/>
            <person name="Yamazoe A."/>
            <person name="Tsuda M."/>
            <person name="Fujita N."/>
            <person name="Kawai F."/>
        </authorList>
    </citation>
    <scope>NUCLEOTIDE SEQUENCE [LARGE SCALE GENOMIC DNA]</scope>
    <source>
        <strain evidence="2 3">203N</strain>
    </source>
</reference>
<evidence type="ECO:0000256" key="1">
    <source>
        <dbReference type="SAM" id="Phobius"/>
    </source>
</evidence>
<keyword evidence="1" id="KW-1133">Transmembrane helix</keyword>
<keyword evidence="1" id="KW-0812">Transmembrane</keyword>
<proteinExistence type="predicted"/>
<dbReference type="AlphaFoldDB" id="A0AAC9AX83"/>
<sequence>MIERIGSLGAGIALVLLAIVTIAAALSAGYFAATTTKKNAAGWVAGLAVFLLLALAFGPSMEALRAI</sequence>
<dbReference type="EMBL" id="CP013344">
    <property type="protein sequence ID" value="AMU91617.1"/>
    <property type="molecule type" value="Genomic_DNA"/>
</dbReference>
<protein>
    <submittedName>
        <fullName evidence="2">Uncharacterized protein</fullName>
    </submittedName>
</protein>
<dbReference type="Proteomes" id="UP000076088">
    <property type="component" value="Chromosome"/>
</dbReference>
<accession>A0AAC9AX83</accession>
<keyword evidence="1" id="KW-0472">Membrane</keyword>
<feature type="transmembrane region" description="Helical" evidence="1">
    <location>
        <begin position="40"/>
        <end position="58"/>
    </location>
</feature>
<keyword evidence="3" id="KW-1185">Reference proteome</keyword>